<evidence type="ECO:0000313" key="19">
    <source>
        <dbReference type="Proteomes" id="UP000647241"/>
    </source>
</evidence>
<dbReference type="InterPro" id="IPR000462">
    <property type="entry name" value="CDP-OH_P_trans"/>
</dbReference>
<keyword evidence="9 17" id="KW-1133">Transmembrane helix</keyword>
<evidence type="ECO:0000256" key="6">
    <source>
        <dbReference type="ARBA" id="ARBA00022516"/>
    </source>
</evidence>
<comment type="subcellular location">
    <subcellularLocation>
        <location evidence="2">Endomembrane system</location>
        <topology evidence="2">Multi-pass membrane protein</topology>
    </subcellularLocation>
</comment>
<dbReference type="EC" id="2.7.8.8" evidence="4"/>
<keyword evidence="10" id="KW-0443">Lipid metabolism</keyword>
<keyword evidence="8 17" id="KW-0812">Transmembrane</keyword>
<evidence type="ECO:0000256" key="5">
    <source>
        <dbReference type="ARBA" id="ARBA00017171"/>
    </source>
</evidence>
<evidence type="ECO:0000256" key="16">
    <source>
        <dbReference type="SAM" id="MobiDB-lite"/>
    </source>
</evidence>
<keyword evidence="13" id="KW-1208">Phospholipid metabolism</keyword>
<evidence type="ECO:0000256" key="7">
    <source>
        <dbReference type="ARBA" id="ARBA00022679"/>
    </source>
</evidence>
<protein>
    <recommendedName>
        <fullName evidence="5">CDP-diacylglycerol--serine O-phosphatidyltransferase</fullName>
        <ecNumber evidence="4">2.7.8.8</ecNumber>
    </recommendedName>
    <alternativeName>
        <fullName evidence="14">Phosphatidylserine synthase</fullName>
    </alternativeName>
</protein>
<reference evidence="18" key="2">
    <citation type="submission" date="2020-09" db="EMBL/GenBank/DDBJ databases">
        <authorList>
            <person name="Sun Q."/>
            <person name="Zhou Y."/>
        </authorList>
    </citation>
    <scope>NUCLEOTIDE SEQUENCE</scope>
    <source>
        <strain evidence="18">CGMCC 1.12997</strain>
    </source>
</reference>
<feature type="compositionally biased region" description="Polar residues" evidence="16">
    <location>
        <begin position="1"/>
        <end position="12"/>
    </location>
</feature>
<dbReference type="AlphaFoldDB" id="A0A917H9F6"/>
<evidence type="ECO:0000256" key="15">
    <source>
        <dbReference type="RuleBase" id="RU003750"/>
    </source>
</evidence>
<evidence type="ECO:0000256" key="4">
    <source>
        <dbReference type="ARBA" id="ARBA00013174"/>
    </source>
</evidence>
<accession>A0A917H9F6</accession>
<sequence>MASLASEGTQMDESGRPRRHPSRGMYVLPSLFTAGNIAAGFYAITQSVQGSVGEPVHFDHAALAIGFAILFDGLDGRIARMTNTTSDFGKELDSLADVVTFGVAPSLLAYIWGFRMLPLMEHPGLRDQILHLGVFVCFVFLICGACRLARFNISVNPQPRNPGRPGRKYFVGMPIPAGAGVICSVVHCFNGSPINRPAMAFLWLGLIAFTGFLMVSSWRFWSGKEISLGNRHPFQMVAVVGVLIALLWLYSEYMLIILALGYLVSGVMARLAYSWSRERRQHSTEAS</sequence>
<dbReference type="Gene3D" id="1.20.120.1760">
    <property type="match status" value="1"/>
</dbReference>
<evidence type="ECO:0000256" key="10">
    <source>
        <dbReference type="ARBA" id="ARBA00023098"/>
    </source>
</evidence>
<feature type="region of interest" description="Disordered" evidence="16">
    <location>
        <begin position="1"/>
        <end position="22"/>
    </location>
</feature>
<feature type="transmembrane region" description="Helical" evidence="17">
    <location>
        <begin position="169"/>
        <end position="189"/>
    </location>
</feature>
<dbReference type="InterPro" id="IPR050324">
    <property type="entry name" value="CDP-alcohol_PTase-I"/>
</dbReference>
<dbReference type="RefSeq" id="WP_229739132.1">
    <property type="nucleotide sequence ID" value="NZ_BMGT01000002.1"/>
</dbReference>
<evidence type="ECO:0000256" key="2">
    <source>
        <dbReference type="ARBA" id="ARBA00004127"/>
    </source>
</evidence>
<comment type="catalytic activity">
    <reaction evidence="1">
        <text>a CDP-1,2-diacyl-sn-glycerol + L-serine = a 1,2-diacyl-sn-glycero-3-phospho-L-serine + CMP + H(+)</text>
        <dbReference type="Rhea" id="RHEA:16913"/>
        <dbReference type="ChEBI" id="CHEBI:15378"/>
        <dbReference type="ChEBI" id="CHEBI:33384"/>
        <dbReference type="ChEBI" id="CHEBI:57262"/>
        <dbReference type="ChEBI" id="CHEBI:58332"/>
        <dbReference type="ChEBI" id="CHEBI:60377"/>
        <dbReference type="EC" id="2.7.8.8"/>
    </reaction>
</comment>
<keyword evidence="7 15" id="KW-0808">Transferase</keyword>
<keyword evidence="12" id="KW-0594">Phospholipid biosynthesis</keyword>
<feature type="transmembrane region" description="Helical" evidence="17">
    <location>
        <begin position="129"/>
        <end position="149"/>
    </location>
</feature>
<keyword evidence="11 17" id="KW-0472">Membrane</keyword>
<dbReference type="GO" id="GO:0016020">
    <property type="term" value="C:membrane"/>
    <property type="evidence" value="ECO:0007669"/>
    <property type="project" value="InterPro"/>
</dbReference>
<keyword evidence="6" id="KW-0444">Lipid biosynthesis</keyword>
<dbReference type="NCBIfam" id="TIGR00473">
    <property type="entry name" value="pssA"/>
    <property type="match status" value="1"/>
</dbReference>
<dbReference type="PANTHER" id="PTHR14269">
    <property type="entry name" value="CDP-DIACYLGLYCEROL--GLYCEROL-3-PHOSPHATE 3-PHOSPHATIDYLTRANSFERASE-RELATED"/>
    <property type="match status" value="1"/>
</dbReference>
<evidence type="ECO:0000256" key="17">
    <source>
        <dbReference type="SAM" id="Phobius"/>
    </source>
</evidence>
<reference evidence="18" key="1">
    <citation type="journal article" date="2014" name="Int. J. Syst. Evol. Microbiol.">
        <title>Complete genome sequence of Corynebacterium casei LMG S-19264T (=DSM 44701T), isolated from a smear-ripened cheese.</title>
        <authorList>
            <consortium name="US DOE Joint Genome Institute (JGI-PGF)"/>
            <person name="Walter F."/>
            <person name="Albersmeier A."/>
            <person name="Kalinowski J."/>
            <person name="Ruckert C."/>
        </authorList>
    </citation>
    <scope>NUCLEOTIDE SEQUENCE</scope>
    <source>
        <strain evidence="18">CGMCC 1.12997</strain>
    </source>
</reference>
<evidence type="ECO:0000256" key="9">
    <source>
        <dbReference type="ARBA" id="ARBA00022989"/>
    </source>
</evidence>
<name>A0A917H9F6_9BACT</name>
<feature type="transmembrane region" description="Helical" evidence="17">
    <location>
        <begin position="201"/>
        <end position="221"/>
    </location>
</feature>
<dbReference type="PANTHER" id="PTHR14269:SF61">
    <property type="entry name" value="CDP-DIACYLGLYCEROL--SERINE O-PHOSPHATIDYLTRANSFERASE"/>
    <property type="match status" value="1"/>
</dbReference>
<dbReference type="InterPro" id="IPR004533">
    <property type="entry name" value="CDP-diaglyc--ser_O-PTrfase"/>
</dbReference>
<feature type="transmembrane region" description="Helical" evidence="17">
    <location>
        <begin position="95"/>
        <end position="117"/>
    </location>
</feature>
<dbReference type="GO" id="GO:0012505">
    <property type="term" value="C:endomembrane system"/>
    <property type="evidence" value="ECO:0007669"/>
    <property type="project" value="UniProtKB-SubCell"/>
</dbReference>
<evidence type="ECO:0000256" key="11">
    <source>
        <dbReference type="ARBA" id="ARBA00023136"/>
    </source>
</evidence>
<proteinExistence type="inferred from homology"/>
<dbReference type="PROSITE" id="PS00379">
    <property type="entry name" value="CDP_ALCOHOL_P_TRANSF"/>
    <property type="match status" value="1"/>
</dbReference>
<feature type="transmembrane region" description="Helical" evidence="17">
    <location>
        <begin position="256"/>
        <end position="273"/>
    </location>
</feature>
<feature type="transmembrane region" description="Helical" evidence="17">
    <location>
        <begin position="26"/>
        <end position="44"/>
    </location>
</feature>
<evidence type="ECO:0000256" key="13">
    <source>
        <dbReference type="ARBA" id="ARBA00023264"/>
    </source>
</evidence>
<dbReference type="Proteomes" id="UP000647241">
    <property type="component" value="Unassembled WGS sequence"/>
</dbReference>
<comment type="similarity">
    <text evidence="3 15">Belongs to the CDP-alcohol phosphatidyltransferase class-I family.</text>
</comment>
<evidence type="ECO:0000313" key="18">
    <source>
        <dbReference type="EMBL" id="GGG71075.1"/>
    </source>
</evidence>
<dbReference type="GO" id="GO:0008654">
    <property type="term" value="P:phospholipid biosynthetic process"/>
    <property type="evidence" value="ECO:0007669"/>
    <property type="project" value="UniProtKB-KW"/>
</dbReference>
<evidence type="ECO:0000256" key="12">
    <source>
        <dbReference type="ARBA" id="ARBA00023209"/>
    </source>
</evidence>
<feature type="transmembrane region" description="Helical" evidence="17">
    <location>
        <begin position="233"/>
        <end position="250"/>
    </location>
</feature>
<dbReference type="InterPro" id="IPR043130">
    <property type="entry name" value="CDP-OH_PTrfase_TM_dom"/>
</dbReference>
<keyword evidence="19" id="KW-1185">Reference proteome</keyword>
<gene>
    <name evidence="18" type="ORF">GCM10011585_11590</name>
</gene>
<dbReference type="Pfam" id="PF01066">
    <property type="entry name" value="CDP-OH_P_transf"/>
    <property type="match status" value="1"/>
</dbReference>
<evidence type="ECO:0000256" key="1">
    <source>
        <dbReference type="ARBA" id="ARBA00000287"/>
    </source>
</evidence>
<evidence type="ECO:0000256" key="14">
    <source>
        <dbReference type="ARBA" id="ARBA00032361"/>
    </source>
</evidence>
<dbReference type="EMBL" id="BMGT01000002">
    <property type="protein sequence ID" value="GGG71075.1"/>
    <property type="molecule type" value="Genomic_DNA"/>
</dbReference>
<evidence type="ECO:0000256" key="8">
    <source>
        <dbReference type="ARBA" id="ARBA00022692"/>
    </source>
</evidence>
<comment type="caution">
    <text evidence="18">The sequence shown here is derived from an EMBL/GenBank/DDBJ whole genome shotgun (WGS) entry which is preliminary data.</text>
</comment>
<evidence type="ECO:0000256" key="3">
    <source>
        <dbReference type="ARBA" id="ARBA00010441"/>
    </source>
</evidence>
<feature type="transmembrane region" description="Helical" evidence="17">
    <location>
        <begin position="56"/>
        <end position="74"/>
    </location>
</feature>
<organism evidence="18 19">
    <name type="scientific">Edaphobacter dinghuensis</name>
    <dbReference type="NCBI Taxonomy" id="1560005"/>
    <lineage>
        <taxon>Bacteria</taxon>
        <taxon>Pseudomonadati</taxon>
        <taxon>Acidobacteriota</taxon>
        <taxon>Terriglobia</taxon>
        <taxon>Terriglobales</taxon>
        <taxon>Acidobacteriaceae</taxon>
        <taxon>Edaphobacter</taxon>
    </lineage>
</organism>
<dbReference type="InterPro" id="IPR048254">
    <property type="entry name" value="CDP_ALCOHOL_P_TRANSF_CS"/>
</dbReference>
<dbReference type="GO" id="GO:0003882">
    <property type="term" value="F:CDP-diacylglycerol-serine O-phosphatidyltransferase activity"/>
    <property type="evidence" value="ECO:0007669"/>
    <property type="project" value="UniProtKB-EC"/>
</dbReference>